<evidence type="ECO:0000313" key="1">
    <source>
        <dbReference type="EMBL" id="KAJ4709287.1"/>
    </source>
</evidence>
<gene>
    <name evidence="1" type="ORF">OWV82_019096</name>
</gene>
<dbReference type="Proteomes" id="UP001164539">
    <property type="component" value="Chromosome 10"/>
</dbReference>
<sequence>MGTKIECAIDPLAATSSANNNNSFTLHYTSTVDDWDYFQIREQKNKFQTSTGIGNNFRDSMDRMLEKHNIESIKKTMQIHEDIFRHQVQELHRLYSVQKKLMAEMKKELKQNTRVWSSMANSDVKNSEFISPWNHSITTQKNSGYMLNFQNVIEDPNARERSGSCSGETMKVARGFDLERPAVEDISTAVSAIDNEDGAAGPSSQMANNKRSIDGSDEESEVELTLSVGVNSSGKKKISKSFQQTLLHSQEIGSLNRELDSPASFKSDRGGEDFSSPNTPMSSSSATFDQEKKMPHWLFGLSINRS</sequence>
<comment type="caution">
    <text evidence="1">The sequence shown here is derived from an EMBL/GenBank/DDBJ whole genome shotgun (WGS) entry which is preliminary data.</text>
</comment>
<reference evidence="1 2" key="1">
    <citation type="journal article" date="2023" name="Science">
        <title>Complex scaffold remodeling in plant triterpene biosynthesis.</title>
        <authorList>
            <person name="De La Pena R."/>
            <person name="Hodgson H."/>
            <person name="Liu J.C."/>
            <person name="Stephenson M.J."/>
            <person name="Martin A.C."/>
            <person name="Owen C."/>
            <person name="Harkess A."/>
            <person name="Leebens-Mack J."/>
            <person name="Jimenez L.E."/>
            <person name="Osbourn A."/>
            <person name="Sattely E.S."/>
        </authorList>
    </citation>
    <scope>NUCLEOTIDE SEQUENCE [LARGE SCALE GENOMIC DNA]</scope>
    <source>
        <strain evidence="2">cv. JPN11</strain>
        <tissue evidence="1">Leaf</tissue>
    </source>
</reference>
<protein>
    <submittedName>
        <fullName evidence="1">A-kinase anchor protein 9, putative isoform 1</fullName>
    </submittedName>
</protein>
<accession>A0ACC1XEU6</accession>
<dbReference type="EMBL" id="CM051403">
    <property type="protein sequence ID" value="KAJ4709287.1"/>
    <property type="molecule type" value="Genomic_DNA"/>
</dbReference>
<keyword evidence="2" id="KW-1185">Reference proteome</keyword>
<proteinExistence type="predicted"/>
<evidence type="ECO:0000313" key="2">
    <source>
        <dbReference type="Proteomes" id="UP001164539"/>
    </source>
</evidence>
<organism evidence="1 2">
    <name type="scientific">Melia azedarach</name>
    <name type="common">Chinaberry tree</name>
    <dbReference type="NCBI Taxonomy" id="155640"/>
    <lineage>
        <taxon>Eukaryota</taxon>
        <taxon>Viridiplantae</taxon>
        <taxon>Streptophyta</taxon>
        <taxon>Embryophyta</taxon>
        <taxon>Tracheophyta</taxon>
        <taxon>Spermatophyta</taxon>
        <taxon>Magnoliopsida</taxon>
        <taxon>eudicotyledons</taxon>
        <taxon>Gunneridae</taxon>
        <taxon>Pentapetalae</taxon>
        <taxon>rosids</taxon>
        <taxon>malvids</taxon>
        <taxon>Sapindales</taxon>
        <taxon>Meliaceae</taxon>
        <taxon>Melia</taxon>
    </lineage>
</organism>
<name>A0ACC1XEU6_MELAZ</name>